<reference evidence="1" key="1">
    <citation type="journal article" date="2019" name="bioRxiv">
        <title>The Genome of the Zebra Mussel, Dreissena polymorpha: A Resource for Invasive Species Research.</title>
        <authorList>
            <person name="McCartney M.A."/>
            <person name="Auch B."/>
            <person name="Kono T."/>
            <person name="Mallez S."/>
            <person name="Zhang Y."/>
            <person name="Obille A."/>
            <person name="Becker A."/>
            <person name="Abrahante J.E."/>
            <person name="Garbe J."/>
            <person name="Badalamenti J.P."/>
            <person name="Herman A."/>
            <person name="Mangelson H."/>
            <person name="Liachko I."/>
            <person name="Sullivan S."/>
            <person name="Sone E.D."/>
            <person name="Koren S."/>
            <person name="Silverstein K.A.T."/>
            <person name="Beckman K.B."/>
            <person name="Gohl D.M."/>
        </authorList>
    </citation>
    <scope>NUCLEOTIDE SEQUENCE</scope>
    <source>
        <strain evidence="1">Duluth1</strain>
        <tissue evidence="1">Whole animal</tissue>
    </source>
</reference>
<dbReference type="Gene3D" id="3.90.320.10">
    <property type="match status" value="1"/>
</dbReference>
<sequence length="159" mass="17830">MVKGSKANVYSCSNFCELKTNGDNTRHIRQRTDEWHERRRKAKVTGSTYFEAIGLDGAKKQQTFFDKLFCGLESMPSAKVSEFMEHGTKNEPNAMVTLTGKVLPTMFPNMICCEEGFVEIGKTKDNNQFMVVSPDGSIRRDATLERTICGTEMSSNGHS</sequence>
<dbReference type="AlphaFoldDB" id="A0A9D4HWX8"/>
<evidence type="ECO:0000313" key="1">
    <source>
        <dbReference type="EMBL" id="KAH3738355.1"/>
    </source>
</evidence>
<name>A0A9D4HWX8_DREPO</name>
<accession>A0A9D4HWX8</accession>
<gene>
    <name evidence="1" type="ORF">DPMN_044989</name>
</gene>
<reference evidence="1" key="2">
    <citation type="submission" date="2020-11" db="EMBL/GenBank/DDBJ databases">
        <authorList>
            <person name="McCartney M.A."/>
            <person name="Auch B."/>
            <person name="Kono T."/>
            <person name="Mallez S."/>
            <person name="Becker A."/>
            <person name="Gohl D.M."/>
            <person name="Silverstein K.A.T."/>
            <person name="Koren S."/>
            <person name="Bechman K.B."/>
            <person name="Herman A."/>
            <person name="Abrahante J.E."/>
            <person name="Garbe J."/>
        </authorList>
    </citation>
    <scope>NUCLEOTIDE SEQUENCE</scope>
    <source>
        <strain evidence="1">Duluth1</strain>
        <tissue evidence="1">Whole animal</tissue>
    </source>
</reference>
<protein>
    <submittedName>
        <fullName evidence="1">Uncharacterized protein</fullName>
    </submittedName>
</protein>
<dbReference type="SUPFAM" id="SSF52980">
    <property type="entry name" value="Restriction endonuclease-like"/>
    <property type="match status" value="1"/>
</dbReference>
<dbReference type="InterPro" id="IPR011335">
    <property type="entry name" value="Restrct_endonuc-II-like"/>
</dbReference>
<dbReference type="InterPro" id="IPR011604">
    <property type="entry name" value="PDDEXK-like_dom_sf"/>
</dbReference>
<proteinExistence type="predicted"/>
<dbReference type="EMBL" id="JAIWYP010000011">
    <property type="protein sequence ID" value="KAH3738355.1"/>
    <property type="molecule type" value="Genomic_DNA"/>
</dbReference>
<evidence type="ECO:0000313" key="2">
    <source>
        <dbReference type="Proteomes" id="UP000828390"/>
    </source>
</evidence>
<keyword evidence="2" id="KW-1185">Reference proteome</keyword>
<dbReference type="Proteomes" id="UP000828390">
    <property type="component" value="Unassembled WGS sequence"/>
</dbReference>
<comment type="caution">
    <text evidence="1">The sequence shown here is derived from an EMBL/GenBank/DDBJ whole genome shotgun (WGS) entry which is preliminary data.</text>
</comment>
<organism evidence="1 2">
    <name type="scientific">Dreissena polymorpha</name>
    <name type="common">Zebra mussel</name>
    <name type="synonym">Mytilus polymorpha</name>
    <dbReference type="NCBI Taxonomy" id="45954"/>
    <lineage>
        <taxon>Eukaryota</taxon>
        <taxon>Metazoa</taxon>
        <taxon>Spiralia</taxon>
        <taxon>Lophotrochozoa</taxon>
        <taxon>Mollusca</taxon>
        <taxon>Bivalvia</taxon>
        <taxon>Autobranchia</taxon>
        <taxon>Heteroconchia</taxon>
        <taxon>Euheterodonta</taxon>
        <taxon>Imparidentia</taxon>
        <taxon>Neoheterodontei</taxon>
        <taxon>Myida</taxon>
        <taxon>Dreissenoidea</taxon>
        <taxon>Dreissenidae</taxon>
        <taxon>Dreissena</taxon>
    </lineage>
</organism>
<dbReference type="GO" id="GO:0006281">
    <property type="term" value="P:DNA repair"/>
    <property type="evidence" value="ECO:0007669"/>
    <property type="project" value="UniProtKB-ARBA"/>
</dbReference>